<feature type="region of interest" description="Disordered" evidence="10">
    <location>
        <begin position="918"/>
        <end position="967"/>
    </location>
</feature>
<feature type="region of interest" description="Disordered" evidence="10">
    <location>
        <begin position="374"/>
        <end position="448"/>
    </location>
</feature>
<dbReference type="InterPro" id="IPR000719">
    <property type="entry name" value="Prot_kinase_dom"/>
</dbReference>
<dbReference type="PROSITE" id="PS00108">
    <property type="entry name" value="PROTEIN_KINASE_ST"/>
    <property type="match status" value="1"/>
</dbReference>
<evidence type="ECO:0000256" key="3">
    <source>
        <dbReference type="ARBA" id="ARBA00022679"/>
    </source>
</evidence>
<evidence type="ECO:0000256" key="9">
    <source>
        <dbReference type="PROSITE-ProRule" id="PRU10141"/>
    </source>
</evidence>
<keyword evidence="4 9" id="KW-0547">Nucleotide-binding</keyword>
<dbReference type="SMART" id="SM00220">
    <property type="entry name" value="S_TKc"/>
    <property type="match status" value="1"/>
</dbReference>
<dbReference type="InterPro" id="IPR011009">
    <property type="entry name" value="Kinase-like_dom_sf"/>
</dbReference>
<evidence type="ECO:0000256" key="5">
    <source>
        <dbReference type="ARBA" id="ARBA00022777"/>
    </source>
</evidence>
<dbReference type="Pfam" id="PF00069">
    <property type="entry name" value="Pkinase"/>
    <property type="match status" value="2"/>
</dbReference>
<feature type="compositionally biased region" description="Basic and acidic residues" evidence="10">
    <location>
        <begin position="498"/>
        <end position="510"/>
    </location>
</feature>
<evidence type="ECO:0000256" key="10">
    <source>
        <dbReference type="SAM" id="MobiDB-lite"/>
    </source>
</evidence>
<feature type="compositionally biased region" description="Acidic residues" evidence="10">
    <location>
        <begin position="933"/>
        <end position="963"/>
    </location>
</feature>
<dbReference type="Gene3D" id="3.30.200.20">
    <property type="entry name" value="Phosphorylase Kinase, domain 1"/>
    <property type="match status" value="1"/>
</dbReference>
<feature type="compositionally biased region" description="Basic and acidic residues" evidence="10">
    <location>
        <begin position="250"/>
        <end position="259"/>
    </location>
</feature>
<evidence type="ECO:0000256" key="2">
    <source>
        <dbReference type="ARBA" id="ARBA00022527"/>
    </source>
</evidence>
<dbReference type="FunFam" id="3.30.200.20:FF:000163">
    <property type="entry name" value="SRSF protein kinase 2 isoform X1"/>
    <property type="match status" value="1"/>
</dbReference>
<dbReference type="GO" id="GO:0005524">
    <property type="term" value="F:ATP binding"/>
    <property type="evidence" value="ECO:0007669"/>
    <property type="project" value="UniProtKB-UniRule"/>
</dbReference>
<dbReference type="InterPro" id="IPR051334">
    <property type="entry name" value="SRPK"/>
</dbReference>
<evidence type="ECO:0000256" key="1">
    <source>
        <dbReference type="ARBA" id="ARBA00012513"/>
    </source>
</evidence>
<evidence type="ECO:0000256" key="7">
    <source>
        <dbReference type="ARBA" id="ARBA00047899"/>
    </source>
</evidence>
<feature type="compositionally biased region" description="Basic residues" evidence="10">
    <location>
        <begin position="261"/>
        <end position="273"/>
    </location>
</feature>
<evidence type="ECO:0000256" key="8">
    <source>
        <dbReference type="ARBA" id="ARBA00048679"/>
    </source>
</evidence>
<protein>
    <recommendedName>
        <fullName evidence="1">non-specific serine/threonine protein kinase</fullName>
        <ecNumber evidence="1">2.7.11.1</ecNumber>
    </recommendedName>
</protein>
<dbReference type="PROSITE" id="PS50011">
    <property type="entry name" value="PROTEIN_KINASE_DOM"/>
    <property type="match status" value="1"/>
</dbReference>
<keyword evidence="3" id="KW-0808">Transferase</keyword>
<keyword evidence="14" id="KW-1185">Reference proteome</keyword>
<evidence type="ECO:0000313" key="13">
    <source>
        <dbReference type="EMBL" id="KAA3679564.1"/>
    </source>
</evidence>
<dbReference type="GO" id="GO:0005737">
    <property type="term" value="C:cytoplasm"/>
    <property type="evidence" value="ECO:0007669"/>
    <property type="project" value="TreeGrafter"/>
</dbReference>
<name>A0A5J4NVM9_9TREM</name>
<evidence type="ECO:0000259" key="12">
    <source>
        <dbReference type="PROSITE" id="PS50011"/>
    </source>
</evidence>
<feature type="region of interest" description="Disordered" evidence="10">
    <location>
        <begin position="490"/>
        <end position="559"/>
    </location>
</feature>
<gene>
    <name evidence="13" type="ORF">DEA37_0005799</name>
</gene>
<reference evidence="13 14" key="1">
    <citation type="journal article" date="2019" name="Gigascience">
        <title>Whole-genome sequence of the oriental lung fluke Paragonimus westermani.</title>
        <authorList>
            <person name="Oey H."/>
            <person name="Zakrzewski M."/>
            <person name="Narain K."/>
            <person name="Devi K.R."/>
            <person name="Agatsuma T."/>
            <person name="Nawaratna S."/>
            <person name="Gobert G.N."/>
            <person name="Jones M.K."/>
            <person name="Ragan M.A."/>
            <person name="McManus D.P."/>
            <person name="Krause L."/>
        </authorList>
    </citation>
    <scope>NUCLEOTIDE SEQUENCE [LARGE SCALE GENOMIC DNA]</scope>
    <source>
        <strain evidence="13 14">IND2009</strain>
    </source>
</reference>
<dbReference type="Gene3D" id="1.10.510.10">
    <property type="entry name" value="Transferase(Phosphotransferase) domain 1"/>
    <property type="match status" value="2"/>
</dbReference>
<feature type="binding site" evidence="9">
    <location>
        <position position="82"/>
    </location>
    <ligand>
        <name>ATP</name>
        <dbReference type="ChEBI" id="CHEBI:30616"/>
    </ligand>
</feature>
<dbReference type="FunFam" id="1.10.510.10:FF:000275">
    <property type="entry name" value="SRSF protein kinase 2 isoform X3"/>
    <property type="match status" value="2"/>
</dbReference>
<comment type="catalytic activity">
    <reaction evidence="8">
        <text>L-seryl-[protein] + ATP = O-phospho-L-seryl-[protein] + ADP + H(+)</text>
        <dbReference type="Rhea" id="RHEA:17989"/>
        <dbReference type="Rhea" id="RHEA-COMP:9863"/>
        <dbReference type="Rhea" id="RHEA-COMP:11604"/>
        <dbReference type="ChEBI" id="CHEBI:15378"/>
        <dbReference type="ChEBI" id="CHEBI:29999"/>
        <dbReference type="ChEBI" id="CHEBI:30616"/>
        <dbReference type="ChEBI" id="CHEBI:83421"/>
        <dbReference type="ChEBI" id="CHEBI:456216"/>
        <dbReference type="EC" id="2.7.11.1"/>
    </reaction>
</comment>
<keyword evidence="5 13" id="KW-0418">Kinase</keyword>
<dbReference type="EC" id="2.7.11.1" evidence="1"/>
<feature type="compositionally biased region" description="Polar residues" evidence="10">
    <location>
        <begin position="549"/>
        <end position="558"/>
    </location>
</feature>
<dbReference type="GO" id="GO:0050684">
    <property type="term" value="P:regulation of mRNA processing"/>
    <property type="evidence" value="ECO:0007669"/>
    <property type="project" value="TreeGrafter"/>
</dbReference>
<keyword evidence="11" id="KW-0472">Membrane</keyword>
<dbReference type="SUPFAM" id="SSF56112">
    <property type="entry name" value="Protein kinase-like (PK-like)"/>
    <property type="match status" value="1"/>
</dbReference>
<feature type="compositionally biased region" description="Low complexity" evidence="10">
    <location>
        <begin position="526"/>
        <end position="547"/>
    </location>
</feature>
<comment type="caution">
    <text evidence="13">The sequence shown here is derived from an EMBL/GenBank/DDBJ whole genome shotgun (WGS) entry which is preliminary data.</text>
</comment>
<dbReference type="GO" id="GO:0004674">
    <property type="term" value="F:protein serine/threonine kinase activity"/>
    <property type="evidence" value="ECO:0007669"/>
    <property type="project" value="UniProtKB-KW"/>
</dbReference>
<keyword evidence="6 9" id="KW-0067">ATP-binding</keyword>
<keyword evidence="11" id="KW-0812">Transmembrane</keyword>
<evidence type="ECO:0000256" key="6">
    <source>
        <dbReference type="ARBA" id="ARBA00022840"/>
    </source>
</evidence>
<keyword evidence="2" id="KW-0723">Serine/threonine-protein kinase</keyword>
<organism evidence="13 14">
    <name type="scientific">Paragonimus westermani</name>
    <dbReference type="NCBI Taxonomy" id="34504"/>
    <lineage>
        <taxon>Eukaryota</taxon>
        <taxon>Metazoa</taxon>
        <taxon>Spiralia</taxon>
        <taxon>Lophotrochozoa</taxon>
        <taxon>Platyhelminthes</taxon>
        <taxon>Trematoda</taxon>
        <taxon>Digenea</taxon>
        <taxon>Plagiorchiida</taxon>
        <taxon>Troglotremata</taxon>
        <taxon>Troglotrematidae</taxon>
        <taxon>Paragonimus</taxon>
    </lineage>
</organism>
<evidence type="ECO:0000256" key="11">
    <source>
        <dbReference type="SAM" id="Phobius"/>
    </source>
</evidence>
<feature type="compositionally biased region" description="Polar residues" evidence="10">
    <location>
        <begin position="1067"/>
        <end position="1082"/>
    </location>
</feature>
<feature type="compositionally biased region" description="Basic and acidic residues" evidence="10">
    <location>
        <begin position="1055"/>
        <end position="1066"/>
    </location>
</feature>
<dbReference type="PANTHER" id="PTHR47634:SF9">
    <property type="entry name" value="PROTEIN KINASE DOMAIN-CONTAINING PROTEIN-RELATED"/>
    <property type="match status" value="1"/>
</dbReference>
<dbReference type="AlphaFoldDB" id="A0A5J4NVM9"/>
<feature type="transmembrane region" description="Helical" evidence="11">
    <location>
        <begin position="21"/>
        <end position="40"/>
    </location>
</feature>
<proteinExistence type="predicted"/>
<evidence type="ECO:0000256" key="4">
    <source>
        <dbReference type="ARBA" id="ARBA00022741"/>
    </source>
</evidence>
<dbReference type="EMBL" id="QNGE01000698">
    <property type="protein sequence ID" value="KAA3679564.1"/>
    <property type="molecule type" value="Genomic_DNA"/>
</dbReference>
<dbReference type="GO" id="GO:0005634">
    <property type="term" value="C:nucleus"/>
    <property type="evidence" value="ECO:0007669"/>
    <property type="project" value="TreeGrafter"/>
</dbReference>
<accession>A0A5J4NVM9</accession>
<keyword evidence="11" id="KW-1133">Transmembrane helix</keyword>
<dbReference type="InterPro" id="IPR017441">
    <property type="entry name" value="Protein_kinase_ATP_BS"/>
</dbReference>
<feature type="region of interest" description="Disordered" evidence="10">
    <location>
        <begin position="1055"/>
        <end position="1089"/>
    </location>
</feature>
<feature type="region of interest" description="Disordered" evidence="10">
    <location>
        <begin position="243"/>
        <end position="273"/>
    </location>
</feature>
<sequence length="1184" mass="131587">MAYMKKKRKYLVVMKTNKRTLGIIAKVSFYQLMFIVSGGYHPVKIGQVYNGRYHVVRKLGWGHFSTVWLCWDLNMKRFVAMKVVKSALHYTETAIDEIKLLTCVRDSAPDDPFRNKTVQLLDDFRVSGVNGHRILFNLRKQFTMRFTLCVYCYLPDVCMVFEVLGHNLLKLIIRSSYRGIPLENVRSIIKQTLQGLHYLHTKCQIIHTDIKPENILVCISDSQIRRIAAEALDAQRRGLQLSGSAVSTAPKEKEAEGVKMTKSRKRRLRQKQRKQQALLEQELEELEELETQEHERRLVDMGLLPEGDQGDHDDVKNEDQPAKDKIADGVANEDALDTTNQLNVASRSPSGAVHKAEYASYLVNLLPHLLKSRFSPPESDQSIANALDKNNPHLGSGAQPNKPFEKNGVPPHFDKNIPDANEASSSMPLRRRIKQPPNHSGAADGVNYGDVASVTEPQKASEAVGARGSIIVQPDGLLAATATAMVNELHSKSTPSRFVRDEHKEVDKKATSSSPGKSAVVFGDGQSQTCSAANSSSQSKRSSLVMSRNAETSGQNSASKRRSLLFEPVVTESDPSKEVCNIEVKIADLGNACWTYRHFTEDIQTRQYRALEVLIGAGYGPPADIWSTACMAFELATGDYLFEPHSGEDYNRDEDHLAHIIELLGPIPRNIALSGKYSRDYFDKRGEFNSILLGYFSVAFCHSASCLRHIRRLKPWNLFSVLTEKYDWPHDEAIQFTSFLEPMLVYDPNERATAWDCLQHPWITGEPFTPIIQDSLPGRIPFGMPHADGLMGDVLSNPSAYYPSRNIGPIDPASVMYCDNVQKQQCSVHCMPGELPSDPEFSYVAPEFAFARTGNPVGYSHDCIPESGLSLMNNRQILTMSDAATSAGAHFQPWLMSSAHQRPEGDVGTTRIDNVTRDANYTHVVPDLSPVASDEDYDEEDEEDEDDDTKGDDEDYEDDDEDEDHRLGDARYGRHYYNSSQHPANFSYMYPANAPQNVPLHSRVPDPVAMALACGLSPSRAAIMAYAAEALGPDTVWAGIAAARKRKQERLLKEQLESKSDIRNPSHTEGSTVSSASMNTAESFPEENPGVQRIDSEVSTRMIQTDHPIRCGTDDTVEEDASTYLSTTPGACSATGSALCDTGQSAPHFSPTDQIRCEKSPLNDAANISHSHNLIDPKETFAEA</sequence>
<evidence type="ECO:0000313" key="14">
    <source>
        <dbReference type="Proteomes" id="UP000324629"/>
    </source>
</evidence>
<dbReference type="PROSITE" id="PS00107">
    <property type="entry name" value="PROTEIN_KINASE_ATP"/>
    <property type="match status" value="1"/>
</dbReference>
<comment type="catalytic activity">
    <reaction evidence="7">
        <text>L-threonyl-[protein] + ATP = O-phospho-L-threonyl-[protein] + ADP + H(+)</text>
        <dbReference type="Rhea" id="RHEA:46608"/>
        <dbReference type="Rhea" id="RHEA-COMP:11060"/>
        <dbReference type="Rhea" id="RHEA-COMP:11605"/>
        <dbReference type="ChEBI" id="CHEBI:15378"/>
        <dbReference type="ChEBI" id="CHEBI:30013"/>
        <dbReference type="ChEBI" id="CHEBI:30616"/>
        <dbReference type="ChEBI" id="CHEBI:61977"/>
        <dbReference type="ChEBI" id="CHEBI:456216"/>
        <dbReference type="EC" id="2.7.11.1"/>
    </reaction>
</comment>
<dbReference type="PANTHER" id="PTHR47634">
    <property type="entry name" value="PROTEIN KINASE DOMAIN-CONTAINING PROTEIN-RELATED"/>
    <property type="match status" value="1"/>
</dbReference>
<dbReference type="InterPro" id="IPR008271">
    <property type="entry name" value="Ser/Thr_kinase_AS"/>
</dbReference>
<dbReference type="GO" id="GO:0000245">
    <property type="term" value="P:spliceosomal complex assembly"/>
    <property type="evidence" value="ECO:0007669"/>
    <property type="project" value="TreeGrafter"/>
</dbReference>
<dbReference type="Proteomes" id="UP000324629">
    <property type="component" value="Unassembled WGS sequence"/>
</dbReference>
<feature type="domain" description="Protein kinase" evidence="12">
    <location>
        <begin position="53"/>
        <end position="763"/>
    </location>
</feature>